<name>A0AAD7YAL5_MYTSE</name>
<dbReference type="GO" id="GO:0071897">
    <property type="term" value="P:DNA biosynthetic process"/>
    <property type="evidence" value="ECO:0007669"/>
    <property type="project" value="UniProtKB-ARBA"/>
</dbReference>
<dbReference type="CDD" id="cd01650">
    <property type="entry name" value="RT_nLTR_like"/>
    <property type="match status" value="1"/>
</dbReference>
<dbReference type="PROSITE" id="PS50879">
    <property type="entry name" value="RNASE_H_1"/>
    <property type="match status" value="1"/>
</dbReference>
<dbReference type="CDD" id="cd09077">
    <property type="entry name" value="R1-I-EN"/>
    <property type="match status" value="1"/>
</dbReference>
<dbReference type="InterPro" id="IPR000477">
    <property type="entry name" value="RT_dom"/>
</dbReference>
<dbReference type="GO" id="GO:0003676">
    <property type="term" value="F:nucleic acid binding"/>
    <property type="evidence" value="ECO:0007669"/>
    <property type="project" value="InterPro"/>
</dbReference>
<dbReference type="GO" id="GO:0042575">
    <property type="term" value="C:DNA polymerase complex"/>
    <property type="evidence" value="ECO:0007669"/>
    <property type="project" value="UniProtKB-ARBA"/>
</dbReference>
<comment type="caution">
    <text evidence="3">The sequence shown here is derived from an EMBL/GenBank/DDBJ whole genome shotgun (WGS) entry which is preliminary data.</text>
</comment>
<dbReference type="InterPro" id="IPR036397">
    <property type="entry name" value="RNaseH_sf"/>
</dbReference>
<dbReference type="CDD" id="cd09276">
    <property type="entry name" value="Rnase_HI_RT_non_LTR"/>
    <property type="match status" value="1"/>
</dbReference>
<dbReference type="AlphaFoldDB" id="A0AAD7YAL5"/>
<dbReference type="Proteomes" id="UP001231518">
    <property type="component" value="Chromosome 25"/>
</dbReference>
<protein>
    <submittedName>
        <fullName evidence="3">Uncharacterized protein</fullName>
    </submittedName>
</protein>
<feature type="domain" description="RNase H type-1" evidence="2">
    <location>
        <begin position="930"/>
        <end position="1060"/>
    </location>
</feature>
<feature type="domain" description="Reverse transcriptase" evidence="1">
    <location>
        <begin position="484"/>
        <end position="754"/>
    </location>
</feature>
<dbReference type="PANTHER" id="PTHR33481:SF1">
    <property type="entry name" value="ENDONUCLEASE_EXONUCLEASE_PHOSPHATASE DOMAIN-CONTAINING PROTEIN-RELATED"/>
    <property type="match status" value="1"/>
</dbReference>
<dbReference type="SUPFAM" id="SSF56219">
    <property type="entry name" value="DNase I-like"/>
    <property type="match status" value="1"/>
</dbReference>
<dbReference type="SUPFAM" id="SSF56672">
    <property type="entry name" value="DNA/RNA polymerases"/>
    <property type="match status" value="1"/>
</dbReference>
<evidence type="ECO:0000313" key="4">
    <source>
        <dbReference type="Proteomes" id="UP001231518"/>
    </source>
</evidence>
<evidence type="ECO:0000259" key="2">
    <source>
        <dbReference type="PROSITE" id="PS50879"/>
    </source>
</evidence>
<dbReference type="SUPFAM" id="SSF53098">
    <property type="entry name" value="Ribonuclease H-like"/>
    <property type="match status" value="1"/>
</dbReference>
<dbReference type="PROSITE" id="PS50878">
    <property type="entry name" value="RT_POL"/>
    <property type="match status" value="1"/>
</dbReference>
<dbReference type="InterPro" id="IPR036691">
    <property type="entry name" value="Endo/exonu/phosph_ase_sf"/>
</dbReference>
<dbReference type="Pfam" id="PF00075">
    <property type="entry name" value="RNase_H"/>
    <property type="match status" value="1"/>
</dbReference>
<organism evidence="3 4">
    <name type="scientific">Mythimna separata</name>
    <name type="common">Oriental armyworm</name>
    <name type="synonym">Pseudaletia separata</name>
    <dbReference type="NCBI Taxonomy" id="271217"/>
    <lineage>
        <taxon>Eukaryota</taxon>
        <taxon>Metazoa</taxon>
        <taxon>Ecdysozoa</taxon>
        <taxon>Arthropoda</taxon>
        <taxon>Hexapoda</taxon>
        <taxon>Insecta</taxon>
        <taxon>Pterygota</taxon>
        <taxon>Neoptera</taxon>
        <taxon>Endopterygota</taxon>
        <taxon>Lepidoptera</taxon>
        <taxon>Glossata</taxon>
        <taxon>Ditrysia</taxon>
        <taxon>Noctuoidea</taxon>
        <taxon>Noctuidae</taxon>
        <taxon>Noctuinae</taxon>
        <taxon>Hadenini</taxon>
        <taxon>Mythimna</taxon>
    </lineage>
</organism>
<dbReference type="InterPro" id="IPR005135">
    <property type="entry name" value="Endo/exonuclease/phosphatase"/>
</dbReference>
<dbReference type="PANTHER" id="PTHR33481">
    <property type="entry name" value="REVERSE TRANSCRIPTASE"/>
    <property type="match status" value="1"/>
</dbReference>
<dbReference type="Gene3D" id="3.30.420.10">
    <property type="entry name" value="Ribonuclease H-like superfamily/Ribonuclease H"/>
    <property type="match status" value="1"/>
</dbReference>
<dbReference type="GO" id="GO:0004523">
    <property type="term" value="F:RNA-DNA hybrid ribonuclease activity"/>
    <property type="evidence" value="ECO:0007669"/>
    <property type="project" value="InterPro"/>
</dbReference>
<dbReference type="Pfam" id="PF14529">
    <property type="entry name" value="Exo_endo_phos_2"/>
    <property type="match status" value="1"/>
</dbReference>
<proteinExistence type="predicted"/>
<evidence type="ECO:0000259" key="1">
    <source>
        <dbReference type="PROSITE" id="PS50878"/>
    </source>
</evidence>
<evidence type="ECO:0000313" key="3">
    <source>
        <dbReference type="EMBL" id="KAJ8708424.1"/>
    </source>
</evidence>
<reference evidence="3" key="1">
    <citation type="submission" date="2023-03" db="EMBL/GenBank/DDBJ databases">
        <title>Chromosome-level genomes of two armyworms, Mythimna separata and Mythimna loreyi, provide insights into the biosynthesis and reception of sex pheromones.</title>
        <authorList>
            <person name="Zhao H."/>
        </authorList>
    </citation>
    <scope>NUCLEOTIDE SEQUENCE</scope>
    <source>
        <strain evidence="3">BeijingLab</strain>
        <tissue evidence="3">Pupa</tissue>
    </source>
</reference>
<dbReference type="InterPro" id="IPR012337">
    <property type="entry name" value="RNaseH-like_sf"/>
</dbReference>
<accession>A0AAD7YAL5</accession>
<gene>
    <name evidence="3" type="ORF">PYW07_010549</name>
</gene>
<keyword evidence="4" id="KW-1185">Reference proteome</keyword>
<dbReference type="EMBL" id="JARGEI010000026">
    <property type="protein sequence ID" value="KAJ8708424.1"/>
    <property type="molecule type" value="Genomic_DNA"/>
</dbReference>
<dbReference type="InterPro" id="IPR043502">
    <property type="entry name" value="DNA/RNA_pol_sf"/>
</dbReference>
<dbReference type="Gene3D" id="3.60.10.10">
    <property type="entry name" value="Endonuclease/exonuclease/phosphatase"/>
    <property type="match status" value="1"/>
</dbReference>
<dbReference type="InterPro" id="IPR002156">
    <property type="entry name" value="RNaseH_domain"/>
</dbReference>
<dbReference type="Pfam" id="PF00078">
    <property type="entry name" value="RVT_1"/>
    <property type="match status" value="1"/>
</dbReference>
<sequence>MATLPQRTLKVVQANLHHSQTATAQLRKWLEVQHTAIALIQEPWIRGGHIRGLSNLGGKLLVFSGHDHPRSCIYVTGNLKAQLLTDFCCRDISAARLPIQRGAASVAITFASVYMPEAEDPPPHDLIRLVTHCESTGAELLIGTDANAHHPLWGMDTQNARGKALVDYLFATNLSLLNTGSEPTFVNRRSRTIIDLTLATEGAAELATGWHVSEEASCSDHRWIRFDIQVCLPPILPRRNPRNTDRVVYARSLESKLVLPSDSLTNRGTTLIDAQVDQLTESILSSYHTACPETLPRDTPGKQPWWGADLERKRGKVRKALNRAMNTCTDEAWDAYYAAKSSYKKCIRFRRTTGWRKFCGSIESCQQANRVRKVLAQQNTPEIATLRKPDNTLTSSPEEARRILVETHFPDCVFAQVADHSEENQTTSEDDWSYACRMITLEKLQWAIHSFHPFKAPGPDGVFLALLQWGGTALASCLVPLMRACLAFSYVPKGWREVKVIFIPKPGKSDYTDAKSYRPISLTSFLLKTMERLCERELRDGVLKTVPLHGNQHAYSTGKSTESALHMVVSQIEDAIHQKGTCLGSFIDIEGAFDKTNFSSIGAALSKHGAEQVLIDWITNMLSKRVVRLEAGQQLALIARGCPQGGVLSPLLWNLVINELITILNENRYYTVGYADDLAILVPGKVTSTICNLMQQALRIVERWCSEYDLSVNPSKTELVMFTQKRVLGRYNLPKLFSTELQLSVEVKYLGVILDSKLNWSSHLDNKLNRACITFWQCRKMIGKRWGLSPKIILWLYSAVIRPMITYGAVVWWPRTKLATAVNKLQHMQRLACMATTGCMRTTPTAALEAMLGLPPLHLFIQQEATMAAVRLNSLDLWGKRITQHTALLEELNIELPLTRAINDRIPKQFIFDKKYKIQLHEDHRCEGLRPTELRIFTDGSKTGNGTGAGVFSEDLNIHIATPLGVHNTVFQAECLGISLAALAITSRKVKDHSIRILSDSMSVLLALSSHVVNSGLIYECHQRLNQVGIHNQVTIQWIKGHSDSRGNDAADELARRGSSMAVIGPEPIVPLPFGYLRNLVRKRTRDLHHKLWVDHSECRQAKEALPSIDGRFTKRILKLTKLQLRKVTAVTTGHGTLNKHLSVLGVTDSPLCRACMEEDETAAHLLLSCPVVAGYRAKHFGDPGTLRDKVSNTKALLAFLEELGWIE</sequence>